<dbReference type="Proteomes" id="UP001346869">
    <property type="component" value="Unassembled WGS sequence"/>
</dbReference>
<feature type="coiled-coil region" evidence="1">
    <location>
        <begin position="12"/>
        <end position="132"/>
    </location>
</feature>
<evidence type="ECO:0000256" key="2">
    <source>
        <dbReference type="SAM" id="MobiDB-lite"/>
    </source>
</evidence>
<organism evidence="3 4">
    <name type="scientific">Eleginops maclovinus</name>
    <name type="common">Patagonian blennie</name>
    <name type="synonym">Eleginus maclovinus</name>
    <dbReference type="NCBI Taxonomy" id="56733"/>
    <lineage>
        <taxon>Eukaryota</taxon>
        <taxon>Metazoa</taxon>
        <taxon>Chordata</taxon>
        <taxon>Craniata</taxon>
        <taxon>Vertebrata</taxon>
        <taxon>Euteleostomi</taxon>
        <taxon>Actinopterygii</taxon>
        <taxon>Neopterygii</taxon>
        <taxon>Teleostei</taxon>
        <taxon>Neoteleostei</taxon>
        <taxon>Acanthomorphata</taxon>
        <taxon>Eupercaria</taxon>
        <taxon>Perciformes</taxon>
        <taxon>Notothenioidei</taxon>
        <taxon>Eleginopidae</taxon>
        <taxon>Eleginops</taxon>
    </lineage>
</organism>
<sequence length="587" mass="68375">MSGKQSEMEGRLDDMLSRIAVETQEIEELERQLTDGQILANESLQRDLEGIISGLQEYLRGLREQARLAQHQVVSLQAENQSLQLHLEHSARTHRQDLSVQQEEADALRERQVQLEAELTRTQDEKASLQLTVWRLQAQCEVSRTVMDRTRIQLDQITEALLEPQELHIGPEHTYRTEDMLSRSVEQLLRAIQLTRTRTNQDQSREHIHKLHYQITQDQDQITQDQDQIILNQYRRTKDQDQIPQLEVLGVDQPQDHDQDQDQDKHQNWRLQEELQRLRVRLQESESRNRVLQNNREQLQDVQQERDALLLQSVGHQRSLERLNRKLRQLSRDMRDQLTVDQLRTTSQQLRDLTHTLQEEVEEHTHIVEQLGAELHKAQRHKHRTRTRARTRTRTEGGAVDSGLGLQDPHPEGGQHGPPAGGGKWVDSGGGSDAETSSRETPETPAGGVPPHRDTGDRCVCEFAHKEAKRLEEEKKKVRLESKQLRHTLRQHRSVMQVCDEVECVEKTLLKRQAELRRADRLLLEAQSCTHTSREQEERWSGELQRESLRQQEDNLKVRHSFSSDTEEEQLSGLMNEHGVWRAEPVA</sequence>
<feature type="region of interest" description="Disordered" evidence="2">
    <location>
        <begin position="532"/>
        <end position="587"/>
    </location>
</feature>
<evidence type="ECO:0000313" key="3">
    <source>
        <dbReference type="EMBL" id="KAK5871759.1"/>
    </source>
</evidence>
<proteinExistence type="predicted"/>
<dbReference type="AlphaFoldDB" id="A0AAN7Y4E6"/>
<comment type="caution">
    <text evidence="3">The sequence shown here is derived from an EMBL/GenBank/DDBJ whole genome shotgun (WGS) entry which is preliminary data.</text>
</comment>
<feature type="coiled-coil region" evidence="1">
    <location>
        <begin position="268"/>
        <end position="363"/>
    </location>
</feature>
<evidence type="ECO:0000256" key="1">
    <source>
        <dbReference type="SAM" id="Coils"/>
    </source>
</evidence>
<keyword evidence="1" id="KW-0175">Coiled coil</keyword>
<accession>A0AAN7Y4E6</accession>
<protein>
    <recommendedName>
        <fullName evidence="5">Centriolin</fullName>
    </recommendedName>
</protein>
<feature type="coiled-coil region" evidence="1">
    <location>
        <begin position="461"/>
        <end position="488"/>
    </location>
</feature>
<feature type="compositionally biased region" description="Basic residues" evidence="2">
    <location>
        <begin position="378"/>
        <end position="392"/>
    </location>
</feature>
<dbReference type="EMBL" id="JAUZQC010000005">
    <property type="protein sequence ID" value="KAK5871759.1"/>
    <property type="molecule type" value="Genomic_DNA"/>
</dbReference>
<evidence type="ECO:0000313" key="4">
    <source>
        <dbReference type="Proteomes" id="UP001346869"/>
    </source>
</evidence>
<feature type="compositionally biased region" description="Basic and acidic residues" evidence="2">
    <location>
        <begin position="532"/>
        <end position="557"/>
    </location>
</feature>
<evidence type="ECO:0008006" key="5">
    <source>
        <dbReference type="Google" id="ProtNLM"/>
    </source>
</evidence>
<keyword evidence="4" id="KW-1185">Reference proteome</keyword>
<gene>
    <name evidence="3" type="ORF">PBY51_004620</name>
</gene>
<reference evidence="3 4" key="2">
    <citation type="journal article" date="2023" name="Mol. Biol. Evol.">
        <title>Genomics of Secondarily Temperate Adaptation in the Only Non-Antarctic Icefish.</title>
        <authorList>
            <person name="Rivera-Colon A.G."/>
            <person name="Rayamajhi N."/>
            <person name="Minhas B.F."/>
            <person name="Madrigal G."/>
            <person name="Bilyk K.T."/>
            <person name="Yoon V."/>
            <person name="Hune M."/>
            <person name="Gregory S."/>
            <person name="Cheng C.H.C."/>
            <person name="Catchen J.M."/>
        </authorList>
    </citation>
    <scope>NUCLEOTIDE SEQUENCE [LARGE SCALE GENOMIC DNA]</scope>
    <source>
        <strain evidence="3">JMC-PN-2008</strain>
    </source>
</reference>
<feature type="region of interest" description="Disordered" evidence="2">
    <location>
        <begin position="373"/>
        <end position="457"/>
    </location>
</feature>
<name>A0AAN7Y4E6_ELEMC</name>
<feature type="compositionally biased region" description="Gly residues" evidence="2">
    <location>
        <begin position="414"/>
        <end position="432"/>
    </location>
</feature>
<reference evidence="3 4" key="1">
    <citation type="journal article" date="2023" name="Genes (Basel)">
        <title>Chromosome-Level Genome Assembly and Circadian Gene Repertoire of the Patagonia Blennie Eleginops maclovinus-The Closest Ancestral Proxy of Antarctic Cryonotothenioids.</title>
        <authorList>
            <person name="Cheng C.C."/>
            <person name="Rivera-Colon A.G."/>
            <person name="Minhas B.F."/>
            <person name="Wilson L."/>
            <person name="Rayamajhi N."/>
            <person name="Vargas-Chacoff L."/>
            <person name="Catchen J.M."/>
        </authorList>
    </citation>
    <scope>NUCLEOTIDE SEQUENCE [LARGE SCALE GENOMIC DNA]</scope>
    <source>
        <strain evidence="3">JMC-PN-2008</strain>
    </source>
</reference>